<dbReference type="Pfam" id="PF00350">
    <property type="entry name" value="Dynamin_N"/>
    <property type="match status" value="1"/>
</dbReference>
<keyword evidence="1" id="KW-0472">Membrane</keyword>
<dbReference type="PANTHER" id="PTHR43681">
    <property type="entry name" value="TRANSMEMBRANE GTPASE FZO"/>
    <property type="match status" value="1"/>
</dbReference>
<keyword evidence="4" id="KW-1185">Reference proteome</keyword>
<dbReference type="SUPFAM" id="SSF52540">
    <property type="entry name" value="P-loop containing nucleoside triphosphate hydrolases"/>
    <property type="match status" value="1"/>
</dbReference>
<dbReference type="Gene3D" id="3.40.50.300">
    <property type="entry name" value="P-loop containing nucleotide triphosphate hydrolases"/>
    <property type="match status" value="1"/>
</dbReference>
<sequence>MKVGAGRLVTGVLAELADARALAEAAQRADLVQRLDEAVGRLRADDATVAVVGEFKQGKSTLVNALVRTDICPVDSDIVTAVPTILRYGRPPQAFLQVPQEDGGLASVPVGFEELPRHIAEGDKAGVRAVEVRLDRRLLGAGLSIIDTPGVGGLDSAQGNLTLGALALAGAALFVTDSAQELTAPEVEFLRRAMERCPRAFCVLTKTDLYPEWRRMVEINQGHLQRAGLDVPIVAVSSFLRMRAQARDDTALNDESGFPKLVELLRRDVLGAAAENKLVAARAELRFVVAQLRERVDAEQVVAAAPEAAPEVVRRYAEKSKRSAWLAGGSWQTVLGDGIQDLSADVEHDLRERLRIMVRRGEDLLGESDPRETWRDFQAWAQREAAAAAVDNLMLLVTRTEQLAHDVAERFGLEYDSLDVDLPAPELALRKVDELDVSFQKSGLQQFLGAFTAARVTYGGFYMLGAVGTFFSFAFAAPLGLLAGMTLGRRMIKSERERQVQQRRLQAKAELRRYVDDVGFHVGRDCREATRRTQRFLRDEFSARAQAVERSAASTAAAVREIAELPPEQRRERAGVLAEQRRRLDRLAA</sequence>
<reference evidence="3 4" key="1">
    <citation type="submission" date="2021-03" db="EMBL/GenBank/DDBJ databases">
        <title>Whole genome shotgun sequence of Actinoplanes toevensis NBRC 105298.</title>
        <authorList>
            <person name="Komaki H."/>
            <person name="Tamura T."/>
        </authorList>
    </citation>
    <scope>NUCLEOTIDE SEQUENCE [LARGE SCALE GENOMIC DNA]</scope>
    <source>
        <strain evidence="3 4">NBRC 105298</strain>
    </source>
</reference>
<accession>A0A919W707</accession>
<gene>
    <name evidence="3" type="ORF">Ato02nite_057410</name>
</gene>
<keyword evidence="1" id="KW-0812">Transmembrane</keyword>
<evidence type="ECO:0000313" key="3">
    <source>
        <dbReference type="EMBL" id="GIM93948.1"/>
    </source>
</evidence>
<dbReference type="AlphaFoldDB" id="A0A919W707"/>
<name>A0A919W707_9ACTN</name>
<dbReference type="InterPro" id="IPR027417">
    <property type="entry name" value="P-loop_NTPase"/>
</dbReference>
<organism evidence="3 4">
    <name type="scientific">Paractinoplanes toevensis</name>
    <dbReference type="NCBI Taxonomy" id="571911"/>
    <lineage>
        <taxon>Bacteria</taxon>
        <taxon>Bacillati</taxon>
        <taxon>Actinomycetota</taxon>
        <taxon>Actinomycetes</taxon>
        <taxon>Micromonosporales</taxon>
        <taxon>Micromonosporaceae</taxon>
        <taxon>Paractinoplanes</taxon>
    </lineage>
</organism>
<dbReference type="InterPro" id="IPR051943">
    <property type="entry name" value="TRAFAC_Dynamin-like_GTPase"/>
</dbReference>
<comment type="caution">
    <text evidence="3">The sequence shown here is derived from an EMBL/GenBank/DDBJ whole genome shotgun (WGS) entry which is preliminary data.</text>
</comment>
<proteinExistence type="predicted"/>
<dbReference type="Proteomes" id="UP000677082">
    <property type="component" value="Unassembled WGS sequence"/>
</dbReference>
<evidence type="ECO:0000259" key="2">
    <source>
        <dbReference type="Pfam" id="PF00350"/>
    </source>
</evidence>
<dbReference type="InterPro" id="IPR045063">
    <property type="entry name" value="Dynamin_N"/>
</dbReference>
<dbReference type="EMBL" id="BOQN01000072">
    <property type="protein sequence ID" value="GIM93948.1"/>
    <property type="molecule type" value="Genomic_DNA"/>
</dbReference>
<feature type="domain" description="Dynamin N-terminal" evidence="2">
    <location>
        <begin position="49"/>
        <end position="206"/>
    </location>
</feature>
<protein>
    <submittedName>
        <fullName evidence="3">Dynamin</fullName>
    </submittedName>
</protein>
<keyword evidence="1" id="KW-1133">Transmembrane helix</keyword>
<evidence type="ECO:0000313" key="4">
    <source>
        <dbReference type="Proteomes" id="UP000677082"/>
    </source>
</evidence>
<dbReference type="RefSeq" id="WP_213009745.1">
    <property type="nucleotide sequence ID" value="NZ_BOQN01000072.1"/>
</dbReference>
<feature type="transmembrane region" description="Helical" evidence="1">
    <location>
        <begin position="461"/>
        <end position="488"/>
    </location>
</feature>
<evidence type="ECO:0000256" key="1">
    <source>
        <dbReference type="SAM" id="Phobius"/>
    </source>
</evidence>
<dbReference type="PANTHER" id="PTHR43681:SF1">
    <property type="entry name" value="SARCALUMENIN"/>
    <property type="match status" value="1"/>
</dbReference>